<proteinExistence type="predicted"/>
<reference evidence="8 9" key="1">
    <citation type="journal article" date="2018" name="ISME J.">
        <title>Involvement of Burkholderiaceae and sulfurous volatiles in disease-suppressive soils.</title>
        <authorList>
            <person name="Carrion V.J."/>
            <person name="Cordovez V."/>
            <person name="Tyc O."/>
            <person name="Etalo D.W."/>
            <person name="de Bruijn I."/>
            <person name="de Jager V.C."/>
            <person name="Medema M.H."/>
            <person name="Eberl L."/>
            <person name="Raaijmakers J.M."/>
        </authorList>
    </citation>
    <scope>NUCLEOTIDE SEQUENCE [LARGE SCALE GENOMIC DNA]</scope>
    <source>
        <strain evidence="9">mHSR5</strain>
    </source>
</reference>
<dbReference type="InterPro" id="IPR011006">
    <property type="entry name" value="CheY-like_superfamily"/>
</dbReference>
<dbReference type="RefSeq" id="WP_114182042.1">
    <property type="nucleotide sequence ID" value="NZ_CP024904.1"/>
</dbReference>
<dbReference type="GO" id="GO:0000156">
    <property type="term" value="F:phosphorelay response regulator activity"/>
    <property type="evidence" value="ECO:0007669"/>
    <property type="project" value="TreeGrafter"/>
</dbReference>
<dbReference type="InterPro" id="IPR039420">
    <property type="entry name" value="WalR-like"/>
</dbReference>
<dbReference type="GO" id="GO:0032993">
    <property type="term" value="C:protein-DNA complex"/>
    <property type="evidence" value="ECO:0007669"/>
    <property type="project" value="TreeGrafter"/>
</dbReference>
<keyword evidence="3 5" id="KW-0238">DNA-binding</keyword>
<feature type="DNA-binding region" description="OmpR/PhoB-type" evidence="5">
    <location>
        <begin position="127"/>
        <end position="226"/>
    </location>
</feature>
<dbReference type="InterPro" id="IPR001867">
    <property type="entry name" value="OmpR/PhoB-type_DNA-bd"/>
</dbReference>
<protein>
    <submittedName>
        <fullName evidence="8">DNA-binding response regulator</fullName>
    </submittedName>
</protein>
<evidence type="ECO:0000256" key="2">
    <source>
        <dbReference type="ARBA" id="ARBA00023012"/>
    </source>
</evidence>
<evidence type="ECO:0000313" key="9">
    <source>
        <dbReference type="Proteomes" id="UP000253104"/>
    </source>
</evidence>
<evidence type="ECO:0000256" key="4">
    <source>
        <dbReference type="PROSITE-ProRule" id="PRU00169"/>
    </source>
</evidence>
<sequence>MKILILDDDVAHTEFVGHFLHQQGHDVHVAGDGARAVRFLEKSMFDLVILDWIVPVISGLDVLHWIRANLGRKILVLFLTNRPFEQHIAEALNAGADDYVVKPIGSSELIARINALARRIYDCDEQSDAIVVGNYMVDNKGKCIYFKGEKIPLTQKEFDIASALFRSVGRVVPRDYLIKLIWGKSVDMLSRSLDTHIYRVRSKLALSAENGVALKSVYTIGYRLEKI</sequence>
<dbReference type="CDD" id="cd17574">
    <property type="entry name" value="REC_OmpR"/>
    <property type="match status" value="1"/>
</dbReference>
<accession>A0A2Z5N800</accession>
<dbReference type="SMART" id="SM00448">
    <property type="entry name" value="REC"/>
    <property type="match status" value="1"/>
</dbReference>
<dbReference type="InterPro" id="IPR001789">
    <property type="entry name" value="Sig_transdc_resp-reg_receiver"/>
</dbReference>
<feature type="domain" description="OmpR/PhoB-type" evidence="7">
    <location>
        <begin position="127"/>
        <end position="226"/>
    </location>
</feature>
<dbReference type="InterPro" id="IPR036388">
    <property type="entry name" value="WH-like_DNA-bd_sf"/>
</dbReference>
<evidence type="ECO:0000313" key="8">
    <source>
        <dbReference type="EMBL" id="AXF25679.1"/>
    </source>
</evidence>
<evidence type="ECO:0000256" key="1">
    <source>
        <dbReference type="ARBA" id="ARBA00022553"/>
    </source>
</evidence>
<dbReference type="PROSITE" id="PS51755">
    <property type="entry name" value="OMPR_PHOB"/>
    <property type="match status" value="1"/>
</dbReference>
<dbReference type="GO" id="GO:0005829">
    <property type="term" value="C:cytosol"/>
    <property type="evidence" value="ECO:0007669"/>
    <property type="project" value="TreeGrafter"/>
</dbReference>
<dbReference type="OrthoDB" id="9802426at2"/>
<keyword evidence="2" id="KW-0902">Two-component regulatory system</keyword>
<dbReference type="PROSITE" id="PS50110">
    <property type="entry name" value="RESPONSE_REGULATORY"/>
    <property type="match status" value="1"/>
</dbReference>
<feature type="domain" description="Response regulatory" evidence="6">
    <location>
        <begin position="2"/>
        <end position="117"/>
    </location>
</feature>
<dbReference type="SUPFAM" id="SSF52172">
    <property type="entry name" value="CheY-like"/>
    <property type="match status" value="1"/>
</dbReference>
<dbReference type="EMBL" id="CP024904">
    <property type="protein sequence ID" value="AXF25679.1"/>
    <property type="molecule type" value="Genomic_DNA"/>
</dbReference>
<dbReference type="CDD" id="cd00383">
    <property type="entry name" value="trans_reg_C"/>
    <property type="match status" value="1"/>
</dbReference>
<dbReference type="Pfam" id="PF00486">
    <property type="entry name" value="Trans_reg_C"/>
    <property type="match status" value="1"/>
</dbReference>
<dbReference type="PANTHER" id="PTHR48111">
    <property type="entry name" value="REGULATOR OF RPOS"/>
    <property type="match status" value="1"/>
</dbReference>
<dbReference type="AlphaFoldDB" id="A0A2Z5N800"/>
<dbReference type="GO" id="GO:0000976">
    <property type="term" value="F:transcription cis-regulatory region binding"/>
    <property type="evidence" value="ECO:0007669"/>
    <property type="project" value="TreeGrafter"/>
</dbReference>
<dbReference type="Pfam" id="PF00072">
    <property type="entry name" value="Response_reg"/>
    <property type="match status" value="1"/>
</dbReference>
<evidence type="ECO:0000259" key="7">
    <source>
        <dbReference type="PROSITE" id="PS51755"/>
    </source>
</evidence>
<name>A0A2Z5N800_BURPY</name>
<evidence type="ECO:0000256" key="3">
    <source>
        <dbReference type="ARBA" id="ARBA00023125"/>
    </source>
</evidence>
<dbReference type="Gene3D" id="1.10.10.10">
    <property type="entry name" value="Winged helix-like DNA-binding domain superfamily/Winged helix DNA-binding domain"/>
    <property type="match status" value="1"/>
</dbReference>
<organism evidence="8 9">
    <name type="scientific">Burkholderia pyrrocinia</name>
    <name type="common">Pseudomonas pyrrocinia</name>
    <dbReference type="NCBI Taxonomy" id="60550"/>
    <lineage>
        <taxon>Bacteria</taxon>
        <taxon>Pseudomonadati</taxon>
        <taxon>Pseudomonadota</taxon>
        <taxon>Betaproteobacteria</taxon>
        <taxon>Burkholderiales</taxon>
        <taxon>Burkholderiaceae</taxon>
        <taxon>Burkholderia</taxon>
        <taxon>Burkholderia cepacia complex</taxon>
    </lineage>
</organism>
<dbReference type="SMART" id="SM00862">
    <property type="entry name" value="Trans_reg_C"/>
    <property type="match status" value="1"/>
</dbReference>
<dbReference type="Gene3D" id="3.40.50.2300">
    <property type="match status" value="1"/>
</dbReference>
<evidence type="ECO:0000259" key="6">
    <source>
        <dbReference type="PROSITE" id="PS50110"/>
    </source>
</evidence>
<dbReference type="PANTHER" id="PTHR48111:SF40">
    <property type="entry name" value="PHOSPHATE REGULON TRANSCRIPTIONAL REGULATORY PROTEIN PHOB"/>
    <property type="match status" value="1"/>
</dbReference>
<evidence type="ECO:0000256" key="5">
    <source>
        <dbReference type="PROSITE-ProRule" id="PRU01091"/>
    </source>
</evidence>
<keyword evidence="1 4" id="KW-0597">Phosphoprotein</keyword>
<gene>
    <name evidence="8" type="ORF">CUJ89_35180</name>
</gene>
<dbReference type="Proteomes" id="UP000253104">
    <property type="component" value="Chromosome mHSR5_C"/>
</dbReference>
<dbReference type="GO" id="GO:0006355">
    <property type="term" value="P:regulation of DNA-templated transcription"/>
    <property type="evidence" value="ECO:0007669"/>
    <property type="project" value="InterPro"/>
</dbReference>
<feature type="modified residue" description="4-aspartylphosphate" evidence="4">
    <location>
        <position position="51"/>
    </location>
</feature>